<evidence type="ECO:0000313" key="3">
    <source>
        <dbReference type="RefSeq" id="XP_022765543.1"/>
    </source>
</evidence>
<evidence type="ECO:0000313" key="2">
    <source>
        <dbReference type="RefSeq" id="XP_022765542.1"/>
    </source>
</evidence>
<sequence length="87" mass="9880">MTADVVQRSLDVADSRTSHLGAEIECQIDERKKIEAKLEEASREPDRKMYESNKYKEVAMDIHSIQADVQSLSSILDRKVQDLKGSD</sequence>
<dbReference type="AlphaFoldDB" id="A0A6P6AL33"/>
<name>A0A6P6AL33_DURZI</name>
<dbReference type="UniPathway" id="UPA00143"/>
<accession>A0A6P6AL33</accession>
<dbReference type="Proteomes" id="UP000515121">
    <property type="component" value="Unplaced"/>
</dbReference>
<dbReference type="RefSeq" id="XP_022765543.1">
    <property type="nucleotide sequence ID" value="XM_022909808.1"/>
</dbReference>
<organism evidence="1 3">
    <name type="scientific">Durio zibethinus</name>
    <name type="common">Durian</name>
    <dbReference type="NCBI Taxonomy" id="66656"/>
    <lineage>
        <taxon>Eukaryota</taxon>
        <taxon>Viridiplantae</taxon>
        <taxon>Streptophyta</taxon>
        <taxon>Embryophyta</taxon>
        <taxon>Tracheophyta</taxon>
        <taxon>Spermatophyta</taxon>
        <taxon>Magnoliopsida</taxon>
        <taxon>eudicotyledons</taxon>
        <taxon>Gunneridae</taxon>
        <taxon>Pentapetalae</taxon>
        <taxon>rosids</taxon>
        <taxon>malvids</taxon>
        <taxon>Malvales</taxon>
        <taxon>Malvaceae</taxon>
        <taxon>Helicteroideae</taxon>
        <taxon>Durio</taxon>
    </lineage>
</organism>
<dbReference type="RefSeq" id="XP_022765542.1">
    <property type="nucleotide sequence ID" value="XM_022909807.1"/>
</dbReference>
<reference evidence="2 3" key="1">
    <citation type="submission" date="2025-04" db="UniProtKB">
        <authorList>
            <consortium name="RefSeq"/>
        </authorList>
    </citation>
    <scope>IDENTIFICATION</scope>
    <source>
        <tissue evidence="2 3">Fruit stalk</tissue>
    </source>
</reference>
<protein>
    <submittedName>
        <fullName evidence="2 3">E3 ubiquitin-protein ligase BRE1-like 1</fullName>
    </submittedName>
</protein>
<proteinExistence type="predicted"/>
<dbReference type="GeneID" id="111310387"/>
<gene>
    <name evidence="2 3" type="primary">LOC111310387</name>
</gene>
<dbReference type="GO" id="GO:0016567">
    <property type="term" value="P:protein ubiquitination"/>
    <property type="evidence" value="ECO:0007669"/>
    <property type="project" value="UniProtKB-UniPathway"/>
</dbReference>
<dbReference type="KEGG" id="dzi:111310387"/>
<dbReference type="OrthoDB" id="10514648at2759"/>
<evidence type="ECO:0000313" key="1">
    <source>
        <dbReference type="Proteomes" id="UP000515121"/>
    </source>
</evidence>
<keyword evidence="1" id="KW-1185">Reference proteome</keyword>